<gene>
    <name evidence="2" type="ORF">RJT34_12141</name>
</gene>
<sequence>MDVDTEARERQASGPLPKPPDIRVSFKDKVLERTSREPLKAINLVTGIITLEQGIVENLPRITSDHSPILLRCRGSLGIRGERPSIFKLPGLSTLSLKGLSVELGEMRLERSSPS</sequence>
<evidence type="ECO:0000256" key="1">
    <source>
        <dbReference type="SAM" id="MobiDB-lite"/>
    </source>
</evidence>
<dbReference type="Proteomes" id="UP001359559">
    <property type="component" value="Unassembled WGS sequence"/>
</dbReference>
<reference evidence="2 3" key="1">
    <citation type="submission" date="2024-01" db="EMBL/GenBank/DDBJ databases">
        <title>The genomes of 5 underutilized Papilionoideae crops provide insights into root nodulation and disease resistance.</title>
        <authorList>
            <person name="Yuan L."/>
        </authorList>
    </citation>
    <scope>NUCLEOTIDE SEQUENCE [LARGE SCALE GENOMIC DNA]</scope>
    <source>
        <strain evidence="2">LY-2023</strain>
        <tissue evidence="2">Leaf</tissue>
    </source>
</reference>
<accession>A0AAN9PJ19</accession>
<evidence type="ECO:0000313" key="3">
    <source>
        <dbReference type="Proteomes" id="UP001359559"/>
    </source>
</evidence>
<proteinExistence type="predicted"/>
<feature type="region of interest" description="Disordered" evidence="1">
    <location>
        <begin position="1"/>
        <end position="23"/>
    </location>
</feature>
<protein>
    <submittedName>
        <fullName evidence="2">Uncharacterized protein</fullName>
    </submittedName>
</protein>
<dbReference type="AlphaFoldDB" id="A0AAN9PJ19"/>
<comment type="caution">
    <text evidence="2">The sequence shown here is derived from an EMBL/GenBank/DDBJ whole genome shotgun (WGS) entry which is preliminary data.</text>
</comment>
<organism evidence="2 3">
    <name type="scientific">Clitoria ternatea</name>
    <name type="common">Butterfly pea</name>
    <dbReference type="NCBI Taxonomy" id="43366"/>
    <lineage>
        <taxon>Eukaryota</taxon>
        <taxon>Viridiplantae</taxon>
        <taxon>Streptophyta</taxon>
        <taxon>Embryophyta</taxon>
        <taxon>Tracheophyta</taxon>
        <taxon>Spermatophyta</taxon>
        <taxon>Magnoliopsida</taxon>
        <taxon>eudicotyledons</taxon>
        <taxon>Gunneridae</taxon>
        <taxon>Pentapetalae</taxon>
        <taxon>rosids</taxon>
        <taxon>fabids</taxon>
        <taxon>Fabales</taxon>
        <taxon>Fabaceae</taxon>
        <taxon>Papilionoideae</taxon>
        <taxon>50 kb inversion clade</taxon>
        <taxon>NPAAA clade</taxon>
        <taxon>indigoferoid/millettioid clade</taxon>
        <taxon>Phaseoleae</taxon>
        <taxon>Clitoria</taxon>
    </lineage>
</organism>
<keyword evidence="3" id="KW-1185">Reference proteome</keyword>
<name>A0AAN9PJ19_CLITE</name>
<feature type="compositionally biased region" description="Basic and acidic residues" evidence="1">
    <location>
        <begin position="1"/>
        <end position="11"/>
    </location>
</feature>
<dbReference type="EMBL" id="JAYKXN010000003">
    <property type="protein sequence ID" value="KAK7301280.1"/>
    <property type="molecule type" value="Genomic_DNA"/>
</dbReference>
<evidence type="ECO:0000313" key="2">
    <source>
        <dbReference type="EMBL" id="KAK7301280.1"/>
    </source>
</evidence>